<evidence type="ECO:0008006" key="4">
    <source>
        <dbReference type="Google" id="ProtNLM"/>
    </source>
</evidence>
<sequence>MSSPEQSGPSTKQWLEALSLADNGDWTEAHELVQAGNDPAAFWIHANLHREEGDHGNAGYWYQRAGQDPREGDLREERDEIRKSLQD</sequence>
<proteinExistence type="predicted"/>
<keyword evidence="3" id="KW-1185">Reference proteome</keyword>
<name>A0A7X1AUU8_9BACT</name>
<reference evidence="2 3" key="1">
    <citation type="submission" date="2020-07" db="EMBL/GenBank/DDBJ databases">
        <authorList>
            <person name="Feng X."/>
        </authorList>
    </citation>
    <scope>NUCLEOTIDE SEQUENCE [LARGE SCALE GENOMIC DNA]</scope>
    <source>
        <strain evidence="2 3">JCM14086</strain>
    </source>
</reference>
<dbReference type="EMBL" id="JACHVA010000019">
    <property type="protein sequence ID" value="MBC2600431.1"/>
    <property type="molecule type" value="Genomic_DNA"/>
</dbReference>
<dbReference type="AlphaFoldDB" id="A0A7X1AUU8"/>
<protein>
    <recommendedName>
        <fullName evidence="4">Sel1 repeat family protein</fullName>
    </recommendedName>
</protein>
<dbReference type="RefSeq" id="WP_185691180.1">
    <property type="nucleotide sequence ID" value="NZ_JACHVA010000019.1"/>
</dbReference>
<feature type="compositionally biased region" description="Basic and acidic residues" evidence="1">
    <location>
        <begin position="67"/>
        <end position="87"/>
    </location>
</feature>
<accession>A0A7X1AUU8</accession>
<comment type="caution">
    <text evidence="2">The sequence shown here is derived from an EMBL/GenBank/DDBJ whole genome shotgun (WGS) entry which is preliminary data.</text>
</comment>
<gene>
    <name evidence="2" type="ORF">H5P30_01415</name>
</gene>
<dbReference type="Proteomes" id="UP000525652">
    <property type="component" value="Unassembled WGS sequence"/>
</dbReference>
<evidence type="ECO:0000256" key="1">
    <source>
        <dbReference type="SAM" id="MobiDB-lite"/>
    </source>
</evidence>
<organism evidence="2 3">
    <name type="scientific">Puniceicoccus vermicola</name>
    <dbReference type="NCBI Taxonomy" id="388746"/>
    <lineage>
        <taxon>Bacteria</taxon>
        <taxon>Pseudomonadati</taxon>
        <taxon>Verrucomicrobiota</taxon>
        <taxon>Opitutia</taxon>
        <taxon>Puniceicoccales</taxon>
        <taxon>Puniceicoccaceae</taxon>
        <taxon>Puniceicoccus</taxon>
    </lineage>
</organism>
<feature type="region of interest" description="Disordered" evidence="1">
    <location>
        <begin position="54"/>
        <end position="87"/>
    </location>
</feature>
<evidence type="ECO:0000313" key="2">
    <source>
        <dbReference type="EMBL" id="MBC2600431.1"/>
    </source>
</evidence>
<evidence type="ECO:0000313" key="3">
    <source>
        <dbReference type="Proteomes" id="UP000525652"/>
    </source>
</evidence>